<feature type="region of interest" description="Disordered" evidence="1">
    <location>
        <begin position="1"/>
        <end position="43"/>
    </location>
</feature>
<keyword evidence="3" id="KW-1185">Reference proteome</keyword>
<organism evidence="2 3">
    <name type="scientific">Pichia sorbitophila (strain ATCC MYA-4447 / BCRC 22081 / CBS 7064 / NBRC 10061 / NRRL Y-12695)</name>
    <name type="common">Hybrid yeast</name>
    <dbReference type="NCBI Taxonomy" id="559304"/>
    <lineage>
        <taxon>Eukaryota</taxon>
        <taxon>Fungi</taxon>
        <taxon>Dikarya</taxon>
        <taxon>Ascomycota</taxon>
        <taxon>Saccharomycotina</taxon>
        <taxon>Pichiomycetes</taxon>
        <taxon>Debaryomycetaceae</taxon>
        <taxon>Millerozyma</taxon>
    </lineage>
</organism>
<gene>
    <name evidence="2" type="primary">Piso0_000064</name>
    <name evidence="2" type="ORF">GNLVRS01_PISO0B01409g</name>
</gene>
<dbReference type="AlphaFoldDB" id="G8YT02"/>
<proteinExistence type="predicted"/>
<dbReference type="Proteomes" id="UP000005222">
    <property type="component" value="Chromosome B"/>
</dbReference>
<accession>G8YT02</accession>
<evidence type="ECO:0000313" key="2">
    <source>
        <dbReference type="EMBL" id="CCE73053.1"/>
    </source>
</evidence>
<evidence type="ECO:0000256" key="1">
    <source>
        <dbReference type="SAM" id="MobiDB-lite"/>
    </source>
</evidence>
<evidence type="ECO:0000313" key="3">
    <source>
        <dbReference type="Proteomes" id="UP000005222"/>
    </source>
</evidence>
<name>G8YT02_PICSO</name>
<dbReference type="InParanoid" id="G8YT02"/>
<dbReference type="HOGENOM" id="CLU_2334383_0_0_1"/>
<reference evidence="2 3" key="1">
    <citation type="journal article" date="2012" name="G3 (Bethesda)">
        <title>Pichia sorbitophila, an interspecies yeast hybrid reveals early steps of genome resolution following polyploidization.</title>
        <authorList>
            <person name="Leh Louis V."/>
            <person name="Despons L."/>
            <person name="Friedrich A."/>
            <person name="Martin T."/>
            <person name="Durrens P."/>
            <person name="Casaregola S."/>
            <person name="Neuveglise C."/>
            <person name="Fairhead C."/>
            <person name="Marck C."/>
            <person name="Cruz J.A."/>
            <person name="Straub M.L."/>
            <person name="Kugler V."/>
            <person name="Sacerdot C."/>
            <person name="Uzunov Z."/>
            <person name="Thierry A."/>
            <person name="Weiss S."/>
            <person name="Bleykasten C."/>
            <person name="De Montigny J."/>
            <person name="Jacques N."/>
            <person name="Jung P."/>
            <person name="Lemaire M."/>
            <person name="Mallet S."/>
            <person name="Morel G."/>
            <person name="Richard G.F."/>
            <person name="Sarkar A."/>
            <person name="Savel G."/>
            <person name="Schacherer J."/>
            <person name="Seret M.L."/>
            <person name="Talla E."/>
            <person name="Samson G."/>
            <person name="Jubin C."/>
            <person name="Poulain J."/>
            <person name="Vacherie B."/>
            <person name="Barbe V."/>
            <person name="Pelletier E."/>
            <person name="Sherman D.J."/>
            <person name="Westhof E."/>
            <person name="Weissenbach J."/>
            <person name="Baret P.V."/>
            <person name="Wincker P."/>
            <person name="Gaillardin C."/>
            <person name="Dujon B."/>
            <person name="Souciet J.L."/>
        </authorList>
    </citation>
    <scope>NUCLEOTIDE SEQUENCE [LARGE SCALE GENOMIC DNA]</scope>
    <source>
        <strain evidence="3">ATCC MYA-4447 / BCRC 22081 / CBS 7064 / NBRC 10061 / NRRL Y-12695</strain>
    </source>
</reference>
<dbReference type="EMBL" id="FO082058">
    <property type="protein sequence ID" value="CCE73053.1"/>
    <property type="molecule type" value="Genomic_DNA"/>
</dbReference>
<protein>
    <submittedName>
        <fullName evidence="2">Piso0_000064 protein</fullName>
    </submittedName>
</protein>
<sequence>MCPRNPGTTCRTRSPSCSPPTPSYSQRSRPHIRSLGDNTPSCCTPNAPNELPRLMTGYWFASTLTPVAELSCVSHRCYSLHLLRVFLLQAICGECDDP</sequence>